<feature type="compositionally biased region" description="Low complexity" evidence="1">
    <location>
        <begin position="2850"/>
        <end position="2866"/>
    </location>
</feature>
<evidence type="ECO:0000313" key="2">
    <source>
        <dbReference type="EMBL" id="MEB3963002.1"/>
    </source>
</evidence>
<feature type="region of interest" description="Disordered" evidence="1">
    <location>
        <begin position="2080"/>
        <end position="2110"/>
    </location>
</feature>
<feature type="region of interest" description="Disordered" evidence="1">
    <location>
        <begin position="1059"/>
        <end position="1149"/>
    </location>
</feature>
<feature type="region of interest" description="Disordered" evidence="1">
    <location>
        <begin position="2781"/>
        <end position="2813"/>
    </location>
</feature>
<feature type="compositionally biased region" description="Basic and acidic residues" evidence="1">
    <location>
        <begin position="901"/>
        <end position="911"/>
    </location>
</feature>
<evidence type="ECO:0000313" key="3">
    <source>
        <dbReference type="Proteomes" id="UP001352223"/>
    </source>
</evidence>
<feature type="region of interest" description="Disordered" evidence="1">
    <location>
        <begin position="2902"/>
        <end position="2944"/>
    </location>
</feature>
<feature type="region of interest" description="Disordered" evidence="1">
    <location>
        <begin position="733"/>
        <end position="800"/>
    </location>
</feature>
<feature type="region of interest" description="Disordered" evidence="1">
    <location>
        <begin position="2850"/>
        <end position="2877"/>
    </location>
</feature>
<feature type="compositionally biased region" description="Polar residues" evidence="1">
    <location>
        <begin position="1113"/>
        <end position="1125"/>
    </location>
</feature>
<protein>
    <submittedName>
        <fullName evidence="2">Uncharacterized protein</fullName>
    </submittedName>
</protein>
<feature type="compositionally biased region" description="Basic and acidic residues" evidence="1">
    <location>
        <begin position="759"/>
        <end position="773"/>
    </location>
</feature>
<reference evidence="2 3" key="1">
    <citation type="submission" date="2022-10" db="EMBL/GenBank/DDBJ databases">
        <authorList>
            <person name="Xie J."/>
            <person name="Shen N."/>
        </authorList>
    </citation>
    <scope>NUCLEOTIDE SEQUENCE [LARGE SCALE GENOMIC DNA]</scope>
    <source>
        <strain evidence="2 3">DSM 41681</strain>
    </source>
</reference>
<accession>A0ABU6CFU8</accession>
<gene>
    <name evidence="2" type="ORF">OKJ48_22530</name>
</gene>
<sequence length="2944" mass="313707">MAVNPFVDGIVVMLTGMHVPKGSSTRMRTEVEAPHRDLTRALEEFDDLLGQVTKGVAGSASGRWSSSYSDAMATFKSGAGGDVLARLRHTAGQLADFARETAYQIDYTNRMIVVQVAQFLFEWTLTLVLALFNPLQALIEQSFLRVLYRIILRSFLLRLLASIAAFEAMNVGLASVMDGLVRWSLAREGKYTAFGREYASQAVGFGAVQGAFGGLVPFAGSAFAGLLSKGLGRDVAGVVEGIVDSKVSGGADRAEGGGFARDMGTTVAGLARKFEMGEVNGLIASSFRSSVSDAFLRRFGSVAGEGAAREWGERWADAFLANFGSRRLGDALFTGLRGMESSGLRSALSHDIAEALSADWKRKVSGHVGDILANTAHQNVSEGFYTLFTTGRFATSWETGVAGVGAGALSHGLSANAHLLGSALRTKSGLGGLDKFDVPTAMPLPEDDGHPGAPAVWAPVVGGERSPVLPSVSGLPDPGAGGALRSVAPVGAVTPVEVRVEETLDGLEALAGEVGLPLEERSELVTGVRDAVGSGNWGEVGRAVGEMQDRIVGQEVRSRYEAFRAQADEMREAGGGSAVLERLDVPRGVWSAAVEEVEVARRSGELRLLDGSLRDYTALIERHVPLDVLTGRDVPVFHSPEEAVVRREVLSGGGERAVEALRTYLRSWSSGESLRTRLDDAAAGLVDPAEAVLRQRMLTAGSAHEAEAARQESQEWRQTQLLRQRIDRLSTVDERAGGLEESTSGAGPDPLVEQPGHLRRIERTLAAQDDRAGETGPTDEDPDRVSRAPAPPTDVPGGKERSVLYSQTVQDGEHAAGQSAVANGERSSAPDAGRSSTPSGIPAGPASALAAQPGSARVHRDGADPGDEEARFVVAPGPGAGRPAPGGQLADRSGGPLPEDGDGRRAGRDSGGRTAAALRSDPAVRDVVGTADRSAVVPAPPVRDGSAGPRETPRSTVAAEPPPHADGSGLADESARLFVFVRSQLEKLGGPRQLIDTITEAMVWERHQEQYSPPLTTRLPATASRADRVAQSFLNGGEPARLPGGASPAGAELSYDRVATPAVSGPGPAGTHERSSPPLPSAKALGKRSDRTGPMPTVSDGNVAPGTSEDVGTPNTVGFSQTTDQPEADPSRPMTDDLPGEGTQTPAGPWYTEHDMLGEATVRVVAEQWTTEESGRSAHAATAALRRSMPALATETESRITELLGLSDPKRWAELLNTGATYDIDGHLVWIRPVLTAVEPGGTPAEDGPVRRYQVRFNSTAAGAERSRTTTSASDLLLFTAINVASAAASAAILTAPYLAGEASTTHSRGQRQTVITGRKLFVDNSTAFSAAVRFRIFVDGHEHTSPEAITARGLTVDLPSVYTHPHQPRPSLDKPADAPLSEEPAGARLAGEVVNAIDLIPVIAHLQGRLRSAGLSARTALEVMGKVQSTVNERTARNRSRWWLTSGDPSNRISVGVDLPGLGGFNGHMRIRIAPHSLQFLTVTDQVKTREDLGVGQATTRLVGGESSASLTVGASATGWVDPSLADSGGPFETKGLAPLATLTGTGARGWNYRMTSQPLTHTILNTTEPQARYRATFDVETLWNSTTHRALEALDTSVQVNADVGVPWRDGRGAADFERRTLGAVVTPAVAAWTTAGQAVPRVLPGPVEGQPHVRALLRLADVRRDRSSVMPARLHPEYRARITRNEPLALASRRGLGYAVAAALPGAELVEDSLRHQLVELSRLEGLGRVDWAAVDRQISVHFGRPALEGDLTNVLAGVKHTMRVGNRTVTLALRGHLLDSRRVTTYPMIVNARAAVGESVAGGSDQRWAVQAGLGGAARVGLGGWFRLQLGAARLVGRVAGGTGEEFSTTSKTYRRMENTDSVDEHIMDIAYELSLRLDGDRNLRFERWWLERPDDIVAQVVVPHQHVPTRPVDRPRARDAGRMSQATRNWPGGEPMYDFSSGTSGLYPAFLVLPELPRFIVGRYAAMFDLPRAWADNLVHWPEDILRMTRPESLAAYFGLLTSDRGWTVELPKHDGWTPSVRLRLRGYSPQEQPATEGETEIEQYAQAVGRHTVEREHSYSVAAQAAIGPQFRFGSDQGNDIELADTHDHSDDGHHGAGSSPGGRVAALAHAEARAGRSTARHRGRGYITVTRATYAGTPKTLRSDAVFEINVSRSRGRTVDAGPTRYLRFKDAMDLLVPERRVEDLLPARTSEATAAQPDAARTGQASTTAATDSVAAPSTERTPQVARTYLDNGLLARTAAHPETLRAEHVLDTIERRLTARGLLAARTDGGTGGADTLRRALEAAFRPDALVARFDDLLGGGVWAWFPVKRFAGTTEYLWVRVSVSEIEAAHATRARPGVKLTLRGESVEEDRTVGKQSRTVTVGAALTARGGEHDTATDEQGHAGMDLVAGRVGIRSTSTTDMSKSVGIYRANTRDREGSHEFEHRLSFRVELGTVRKMPQAISSVIDGVRTVTGLAARAVGRADAWEHLWRSHEPWVWHEDSAADGTAIAGGVRLLVAHHMTAEAPGRAPVAPFGRTYGENPRWEQSIASVDASAVPDALLKNLHPWDVPAADAVNRWVKVAALRGDLDLSTRHGGPEDPGGTEFTSVAGLRYAHYTSHGMLRPRLEALLTKRYEVQVGERVVTVGFELTRAEPFGPQDGIAFKARRYRQDDEDAEHTTQQTHGYFYGGGPEGGGGTGSDALLGRMPLDRRRLDEEQLVSAASETAEHNQEGTRRFRLYRFDLRVVAQPATGPRRALMVDVPRGLIGMLPLDADGGLVEGLREAMPELFGTGPVEQQPEARSAKDDGQPRTPPSPAAAEPADTGAGSAIIEEAPALSGVPFPDTSLRPPRRPLSVIAEEPTPAAAAADRPASMAPADTNSGRLPEEVREPPVREIVWASLMGLTMSAPTVSGRAFVPPGHTEGGTATAARSETPAVPTEHAAGRAADTGPGRTP</sequence>
<feature type="compositionally biased region" description="Basic and acidic residues" evidence="1">
    <location>
        <begin position="2090"/>
        <end position="2101"/>
    </location>
</feature>
<organism evidence="2 3">
    <name type="scientific">Streptomyces kunmingensis</name>
    <dbReference type="NCBI Taxonomy" id="68225"/>
    <lineage>
        <taxon>Bacteria</taxon>
        <taxon>Bacillati</taxon>
        <taxon>Actinomycetota</taxon>
        <taxon>Actinomycetes</taxon>
        <taxon>Kitasatosporales</taxon>
        <taxon>Streptomycetaceae</taxon>
        <taxon>Streptomyces</taxon>
    </lineage>
</organism>
<dbReference type="Proteomes" id="UP001352223">
    <property type="component" value="Unassembled WGS sequence"/>
</dbReference>
<feature type="compositionally biased region" description="Basic and acidic residues" evidence="1">
    <location>
        <begin position="858"/>
        <end position="871"/>
    </location>
</feature>
<dbReference type="RefSeq" id="WP_324770656.1">
    <property type="nucleotide sequence ID" value="NZ_BAAATS010000037.1"/>
</dbReference>
<feature type="region of interest" description="Disordered" evidence="1">
    <location>
        <begin position="1364"/>
        <end position="1383"/>
    </location>
</feature>
<feature type="compositionally biased region" description="Gly residues" evidence="1">
    <location>
        <begin position="2676"/>
        <end position="2687"/>
    </location>
</feature>
<feature type="region of interest" description="Disordered" evidence="1">
    <location>
        <begin position="2664"/>
        <end position="2687"/>
    </location>
</feature>
<dbReference type="EMBL" id="JAOZYB010000201">
    <property type="protein sequence ID" value="MEB3963002.1"/>
    <property type="molecule type" value="Genomic_DNA"/>
</dbReference>
<evidence type="ECO:0000256" key="1">
    <source>
        <dbReference type="SAM" id="MobiDB-lite"/>
    </source>
</evidence>
<feature type="region of interest" description="Disordered" evidence="1">
    <location>
        <begin position="812"/>
        <end position="970"/>
    </location>
</feature>
<feature type="region of interest" description="Disordered" evidence="1">
    <location>
        <begin position="2196"/>
        <end position="2231"/>
    </location>
</feature>
<name>A0ABU6CFU8_9ACTN</name>
<feature type="region of interest" description="Disordered" evidence="1">
    <location>
        <begin position="1913"/>
        <end position="1932"/>
    </location>
</feature>
<feature type="compositionally biased region" description="Basic and acidic residues" evidence="1">
    <location>
        <begin position="1916"/>
        <end position="1926"/>
    </location>
</feature>
<feature type="compositionally biased region" description="Low complexity" evidence="1">
    <location>
        <begin position="2213"/>
        <end position="2227"/>
    </location>
</feature>
<comment type="caution">
    <text evidence="2">The sequence shown here is derived from an EMBL/GenBank/DDBJ whole genome shotgun (WGS) entry which is preliminary data.</text>
</comment>
<proteinExistence type="predicted"/>
<keyword evidence="3" id="KW-1185">Reference proteome</keyword>
<feature type="compositionally biased region" description="Low complexity" evidence="1">
    <location>
        <begin position="875"/>
        <end position="887"/>
    </location>
</feature>